<feature type="compositionally biased region" description="Basic and acidic residues" evidence="1">
    <location>
        <begin position="104"/>
        <end position="116"/>
    </location>
</feature>
<name>A0AB34HTJ9_ESCRO</name>
<keyword evidence="3" id="KW-1185">Reference proteome</keyword>
<gene>
    <name evidence="2" type="ORF">J1605_003296</name>
</gene>
<dbReference type="AlphaFoldDB" id="A0AB34HTJ9"/>
<feature type="region of interest" description="Disordered" evidence="1">
    <location>
        <begin position="148"/>
        <end position="168"/>
    </location>
</feature>
<feature type="region of interest" description="Disordered" evidence="1">
    <location>
        <begin position="104"/>
        <end position="129"/>
    </location>
</feature>
<accession>A0AB34HTJ9</accession>
<organism evidence="2 3">
    <name type="scientific">Eschrichtius robustus</name>
    <name type="common">California gray whale</name>
    <name type="synonym">Eschrichtius gibbosus</name>
    <dbReference type="NCBI Taxonomy" id="9764"/>
    <lineage>
        <taxon>Eukaryota</taxon>
        <taxon>Metazoa</taxon>
        <taxon>Chordata</taxon>
        <taxon>Craniata</taxon>
        <taxon>Vertebrata</taxon>
        <taxon>Euteleostomi</taxon>
        <taxon>Mammalia</taxon>
        <taxon>Eutheria</taxon>
        <taxon>Laurasiatheria</taxon>
        <taxon>Artiodactyla</taxon>
        <taxon>Whippomorpha</taxon>
        <taxon>Cetacea</taxon>
        <taxon>Mysticeti</taxon>
        <taxon>Eschrichtiidae</taxon>
        <taxon>Eschrichtius</taxon>
    </lineage>
</organism>
<comment type="caution">
    <text evidence="2">The sequence shown here is derived from an EMBL/GenBank/DDBJ whole genome shotgun (WGS) entry which is preliminary data.</text>
</comment>
<dbReference type="EMBL" id="JAIQCJ010000871">
    <property type="protein sequence ID" value="KAJ8794150.1"/>
    <property type="molecule type" value="Genomic_DNA"/>
</dbReference>
<evidence type="ECO:0000313" key="3">
    <source>
        <dbReference type="Proteomes" id="UP001159641"/>
    </source>
</evidence>
<protein>
    <submittedName>
        <fullName evidence="2">Uncharacterized protein</fullName>
    </submittedName>
</protein>
<evidence type="ECO:0000256" key="1">
    <source>
        <dbReference type="SAM" id="MobiDB-lite"/>
    </source>
</evidence>
<sequence>MSVQEEHREQGGSEWKDSGMCVSKQECVPGLRRAAANAASASCSQEASPPTSQLRSMVESARSLCSHLHQSLPSGIPLRSGISKWKGKDASGLKPWEIRFQEPDRVTRPAAHDRSKFLGSPASPPYDNHFPGKPAVWVTYTPSHMVQENSNQSNKELWRSCESMMSEN</sequence>
<dbReference type="Proteomes" id="UP001159641">
    <property type="component" value="Unassembled WGS sequence"/>
</dbReference>
<proteinExistence type="predicted"/>
<reference evidence="2 3" key="1">
    <citation type="submission" date="2022-11" db="EMBL/GenBank/DDBJ databases">
        <title>Whole genome sequence of Eschrichtius robustus ER-17-0199.</title>
        <authorList>
            <person name="Bruniche-Olsen A."/>
            <person name="Black A.N."/>
            <person name="Fields C.J."/>
            <person name="Walden K."/>
            <person name="Dewoody J.A."/>
        </authorList>
    </citation>
    <scope>NUCLEOTIDE SEQUENCE [LARGE SCALE GENOMIC DNA]</scope>
    <source>
        <strain evidence="2">ER-17-0199</strain>
        <tissue evidence="2">Blubber</tissue>
    </source>
</reference>
<evidence type="ECO:0000313" key="2">
    <source>
        <dbReference type="EMBL" id="KAJ8794150.1"/>
    </source>
</evidence>